<dbReference type="PANTHER" id="PTHR10948">
    <property type="entry name" value="TRANSPOSASE"/>
    <property type="match status" value="1"/>
</dbReference>
<dbReference type="NCBIfam" id="NF033563">
    <property type="entry name" value="transpos_IS30"/>
    <property type="match status" value="1"/>
</dbReference>
<proteinExistence type="inferred from homology"/>
<dbReference type="InterPro" id="IPR053392">
    <property type="entry name" value="Transposase_IS30-like"/>
</dbReference>
<keyword evidence="5" id="KW-0233">DNA recombination</keyword>
<dbReference type="InterPro" id="IPR036397">
    <property type="entry name" value="RNaseH_sf"/>
</dbReference>
<dbReference type="PROSITE" id="PS50994">
    <property type="entry name" value="INTEGRASE"/>
    <property type="match status" value="1"/>
</dbReference>
<dbReference type="InterPro" id="IPR012337">
    <property type="entry name" value="RNaseH-like_sf"/>
</dbReference>
<dbReference type="GO" id="GO:0004803">
    <property type="term" value="F:transposase activity"/>
    <property type="evidence" value="ECO:0007669"/>
    <property type="project" value="InterPro"/>
</dbReference>
<evidence type="ECO:0000256" key="2">
    <source>
        <dbReference type="ARBA" id="ARBA00006363"/>
    </source>
</evidence>
<dbReference type="SUPFAM" id="SSF46689">
    <property type="entry name" value="Homeodomain-like"/>
    <property type="match status" value="1"/>
</dbReference>
<comment type="similarity">
    <text evidence="2">Belongs to the transposase IS30 family.</text>
</comment>
<evidence type="ECO:0000256" key="5">
    <source>
        <dbReference type="ARBA" id="ARBA00023172"/>
    </source>
</evidence>
<dbReference type="eggNOG" id="COG2826">
    <property type="taxonomic scope" value="Bacteria"/>
</dbReference>
<evidence type="ECO:0000256" key="3">
    <source>
        <dbReference type="ARBA" id="ARBA00022578"/>
    </source>
</evidence>
<dbReference type="AlphaFoldDB" id="B5GY39"/>
<dbReference type="Proteomes" id="UP000002357">
    <property type="component" value="Chromosome"/>
</dbReference>
<dbReference type="SUPFAM" id="SSF53098">
    <property type="entry name" value="Ribonuclease H-like"/>
    <property type="match status" value="1"/>
</dbReference>
<dbReference type="EMBL" id="CM000913">
    <property type="protein sequence ID" value="EFG07832.1"/>
    <property type="molecule type" value="Genomic_DNA"/>
</dbReference>
<evidence type="ECO:0000313" key="6">
    <source>
        <dbReference type="EMBL" id="EFG07832.1"/>
    </source>
</evidence>
<dbReference type="InterPro" id="IPR009057">
    <property type="entry name" value="Homeodomain-like_sf"/>
</dbReference>
<dbReference type="Pfam" id="PF13936">
    <property type="entry name" value="HTH_38"/>
    <property type="match status" value="1"/>
</dbReference>
<gene>
    <name evidence="6" type="ORF">SCLAV_2760</name>
</gene>
<dbReference type="GO" id="GO:0005829">
    <property type="term" value="C:cytosol"/>
    <property type="evidence" value="ECO:0007669"/>
    <property type="project" value="TreeGrafter"/>
</dbReference>
<keyword evidence="7" id="KW-1185">Reference proteome</keyword>
<dbReference type="InterPro" id="IPR001584">
    <property type="entry name" value="Integrase_cat-core"/>
</dbReference>
<comment type="function">
    <text evidence="1">Required for the transposition of the insertion element.</text>
</comment>
<dbReference type="PROSITE" id="PS01043">
    <property type="entry name" value="TRANSPOSASE_IS30"/>
    <property type="match status" value="1"/>
</dbReference>
<evidence type="ECO:0000313" key="7">
    <source>
        <dbReference type="Proteomes" id="UP000002357"/>
    </source>
</evidence>
<dbReference type="InterPro" id="IPR001598">
    <property type="entry name" value="Transposase_IS30_CS"/>
</dbReference>
<dbReference type="GO" id="GO:0015074">
    <property type="term" value="P:DNA integration"/>
    <property type="evidence" value="ECO:0007669"/>
    <property type="project" value="InterPro"/>
</dbReference>
<keyword evidence="3" id="KW-0815">Transposition</keyword>
<reference evidence="6 7" key="1">
    <citation type="journal article" date="2010" name="Genome Biol. Evol.">
        <title>The sequence of a 1.8-mb bacterial linear plasmid reveals a rich evolutionary reservoir of secondary metabolic pathways.</title>
        <authorList>
            <person name="Medema M.H."/>
            <person name="Trefzer A."/>
            <person name="Kovalchuk A."/>
            <person name="van den Berg M."/>
            <person name="Mueller U."/>
            <person name="Heijne W."/>
            <person name="Wu L."/>
            <person name="Alam M.T."/>
            <person name="Ronning C.M."/>
            <person name="Nierman W.C."/>
            <person name="Bovenberg R.A.L."/>
            <person name="Breitling R."/>
            <person name="Takano E."/>
        </authorList>
    </citation>
    <scope>NUCLEOTIDE SEQUENCE [LARGE SCALE GENOMIC DNA]</scope>
    <source>
        <strain evidence="7">ATCC 27064 / DSM 738 / JCM 4710 / NBRC 13307 / NCIMB 12785 / NRRL 3585 / VKM Ac-602</strain>
    </source>
</reference>
<dbReference type="GO" id="GO:0006313">
    <property type="term" value="P:DNA transposition"/>
    <property type="evidence" value="ECO:0007669"/>
    <property type="project" value="InterPro"/>
</dbReference>
<organism evidence="6 7">
    <name type="scientific">Streptomyces clavuligerus</name>
    <dbReference type="NCBI Taxonomy" id="1901"/>
    <lineage>
        <taxon>Bacteria</taxon>
        <taxon>Bacillati</taxon>
        <taxon>Actinomycetota</taxon>
        <taxon>Actinomycetes</taxon>
        <taxon>Kitasatosporales</taxon>
        <taxon>Streptomycetaceae</taxon>
        <taxon>Streptomyces</taxon>
    </lineage>
</organism>
<keyword evidence="4" id="KW-0238">DNA-binding</keyword>
<dbReference type="GO" id="GO:0003677">
    <property type="term" value="F:DNA binding"/>
    <property type="evidence" value="ECO:0007669"/>
    <property type="project" value="UniProtKB-KW"/>
</dbReference>
<dbReference type="Pfam" id="PF00665">
    <property type="entry name" value="rve"/>
    <property type="match status" value="1"/>
</dbReference>
<accession>B5GY39</accession>
<dbReference type="InterPro" id="IPR051917">
    <property type="entry name" value="Transposase-Integrase"/>
</dbReference>
<sequence>MLQHPSSRGVMDFEIRKVRTVAQGRRKLRAEREEYFRLVKAGYSCKEASALVGVNARTGREWRNGRWDPKRFRPPVSRTTAVPGQGVYTQRAPVPRERVPLPARARSRYLSERERIHIADRLREKAPIRSIAAELGRSPSTISREVRRNRTEGTRGQWHYRPFAAQARADARRPRPKPRKITHNSELRDAVQRGLDEQWSPEQICHALRRQFPDQPEMHVVHETVYQALYVQGRGHLRRELAGALRTGRARRRPHRQANCRQARFTDPMVMISDRPAEADDRAVPGHWEGDLIIGKNNGSAIGTLVERSTRYVMLLHLPADHTAASVRDALAETVRTLPPHLKRSLTWDQGSEMAGHHAFSVATDVPVYFCNPGSPWQRGSNENTNGLLRQYFPKGTDLSVHTREHLDSVAAQLNRRPRKTLDWETPAERLSKLLTA</sequence>
<protein>
    <submittedName>
        <fullName evidence="6">Integrase, catalytic region</fullName>
    </submittedName>
</protein>
<evidence type="ECO:0000256" key="4">
    <source>
        <dbReference type="ARBA" id="ARBA00023125"/>
    </source>
</evidence>
<dbReference type="PANTHER" id="PTHR10948:SF23">
    <property type="entry name" value="TRANSPOSASE INSI FOR INSERTION SEQUENCE ELEMENT IS30A-RELATED"/>
    <property type="match status" value="1"/>
</dbReference>
<name>B5GY39_STRCL</name>
<dbReference type="InterPro" id="IPR025246">
    <property type="entry name" value="IS30-like_HTH"/>
</dbReference>
<evidence type="ECO:0000256" key="1">
    <source>
        <dbReference type="ARBA" id="ARBA00002190"/>
    </source>
</evidence>
<dbReference type="Gene3D" id="3.30.420.10">
    <property type="entry name" value="Ribonuclease H-like superfamily/Ribonuclease H"/>
    <property type="match status" value="1"/>
</dbReference>